<dbReference type="Pfam" id="PF00651">
    <property type="entry name" value="BTB"/>
    <property type="match status" value="1"/>
</dbReference>
<feature type="domain" description="BTB" evidence="1">
    <location>
        <begin position="330"/>
        <end position="397"/>
    </location>
</feature>
<dbReference type="InterPro" id="IPR000210">
    <property type="entry name" value="BTB/POZ_dom"/>
</dbReference>
<evidence type="ECO:0000259" key="2">
    <source>
        <dbReference type="PROSITE" id="PS50144"/>
    </source>
</evidence>
<dbReference type="PANTHER" id="PTHR24413">
    <property type="entry name" value="SPECKLE-TYPE POZ PROTEIN"/>
    <property type="match status" value="1"/>
</dbReference>
<dbReference type="SUPFAM" id="SSF49599">
    <property type="entry name" value="TRAF domain-like"/>
    <property type="match status" value="1"/>
</dbReference>
<dbReference type="AlphaFoldDB" id="A0AAV2BHG6"/>
<gene>
    <name evidence="3" type="ORF">LARSCL_LOCUS18966</name>
</gene>
<reference evidence="3 4" key="1">
    <citation type="submission" date="2024-04" db="EMBL/GenBank/DDBJ databases">
        <authorList>
            <person name="Rising A."/>
            <person name="Reimegard J."/>
            <person name="Sonavane S."/>
            <person name="Akerstrom W."/>
            <person name="Nylinder S."/>
            <person name="Hedman E."/>
            <person name="Kallberg Y."/>
        </authorList>
    </citation>
    <scope>NUCLEOTIDE SEQUENCE [LARGE SCALE GENOMIC DNA]</scope>
</reference>
<dbReference type="SUPFAM" id="SSF54695">
    <property type="entry name" value="POZ domain"/>
    <property type="match status" value="1"/>
</dbReference>
<evidence type="ECO:0000313" key="4">
    <source>
        <dbReference type="Proteomes" id="UP001497382"/>
    </source>
</evidence>
<name>A0AAV2BHG6_9ARAC</name>
<feature type="domain" description="MATH" evidence="2">
    <location>
        <begin position="7"/>
        <end position="134"/>
    </location>
</feature>
<dbReference type="InterPro" id="IPR002083">
    <property type="entry name" value="MATH/TRAF_dom"/>
</dbReference>
<dbReference type="CDD" id="cd00121">
    <property type="entry name" value="MATH"/>
    <property type="match status" value="1"/>
</dbReference>
<dbReference type="GO" id="GO:0030163">
    <property type="term" value="P:protein catabolic process"/>
    <property type="evidence" value="ECO:0007669"/>
    <property type="project" value="UniProtKB-ARBA"/>
</dbReference>
<dbReference type="PROSITE" id="PS50144">
    <property type="entry name" value="MATH"/>
    <property type="match status" value="1"/>
</dbReference>
<dbReference type="Pfam" id="PF22486">
    <property type="entry name" value="MATH_2"/>
    <property type="match status" value="1"/>
</dbReference>
<dbReference type="Gene3D" id="2.60.210.10">
    <property type="entry name" value="Apoptosis, Tumor Necrosis Factor Receptor Associated Protein 2, Chain A"/>
    <property type="match status" value="1"/>
</dbReference>
<protein>
    <recommendedName>
        <fullName evidence="5">Speckle-type POZ protein</fullName>
    </recommendedName>
</protein>
<organism evidence="3 4">
    <name type="scientific">Larinioides sclopetarius</name>
    <dbReference type="NCBI Taxonomy" id="280406"/>
    <lineage>
        <taxon>Eukaryota</taxon>
        <taxon>Metazoa</taxon>
        <taxon>Ecdysozoa</taxon>
        <taxon>Arthropoda</taxon>
        <taxon>Chelicerata</taxon>
        <taxon>Arachnida</taxon>
        <taxon>Araneae</taxon>
        <taxon>Araneomorphae</taxon>
        <taxon>Entelegynae</taxon>
        <taxon>Araneoidea</taxon>
        <taxon>Araneidae</taxon>
        <taxon>Larinioides</taxon>
    </lineage>
</organism>
<dbReference type="Gene3D" id="1.25.40.420">
    <property type="match status" value="1"/>
</dbReference>
<proteinExistence type="predicted"/>
<evidence type="ECO:0008006" key="5">
    <source>
        <dbReference type="Google" id="ProtNLM"/>
    </source>
</evidence>
<evidence type="ECO:0000259" key="1">
    <source>
        <dbReference type="PROSITE" id="PS50097"/>
    </source>
</evidence>
<evidence type="ECO:0000313" key="3">
    <source>
        <dbReference type="EMBL" id="CAL1294874.1"/>
    </source>
</evidence>
<dbReference type="InterPro" id="IPR008974">
    <property type="entry name" value="TRAF-like"/>
</dbReference>
<dbReference type="Proteomes" id="UP001497382">
    <property type="component" value="Unassembled WGS sequence"/>
</dbReference>
<keyword evidence="4" id="KW-1185">Reference proteome</keyword>
<dbReference type="EMBL" id="CAXIEN010000355">
    <property type="protein sequence ID" value="CAL1294874.1"/>
    <property type="molecule type" value="Genomic_DNA"/>
</dbReference>
<comment type="caution">
    <text evidence="3">The sequence shown here is derived from an EMBL/GenBank/DDBJ whole genome shotgun (WGS) entry which is preliminary data.</text>
</comment>
<sequence>MHNGRQEITFLWQIENYSFCGKEKGDALFSPTFEPEGQEGTAWHLYFYPRGATDKYKGFISLYLLRRSDKGPEYFSVKFELSILAEDGSVLSLKEYEHSFSRWHKHGSHDFLEMDKSLYLRNFYRDVLTVRCKMWRGEGEVHRVAPICARTCIEVETISFEHEVENFSTLKPNQKHTIQIPSHLKKKCLVTSSLYFTVDSCPAGEMILEIKPSDSKYFLWKRRISFLGSLRKWSREDDIRFDVEREDIRKLPLSFTWQEILNKKGQYWSRAKLTLLCECSFSTGLVYYEMGENLYKMPIEVEKQRNHQEPNCLPSLSEDIKSLYMNNCLTDVKFKTKTKSFPAHKLVLCARSPVFNRMLTIDMKERKTDCIEVDDLGDDVVQQLLLFLYSDTIENLEWAMATRLYYAADKYVVGRLKAVCSSFLVEHLTPTNAGQLLLLADTHSDGDLKRVVEDFILKHEEEVFGSEEWEMLMETNPQLTGKTMRLKYKRKKNQVNEIEFKRLKDPLYVIDLLRVSGVIDLV</sequence>
<accession>A0AAV2BHG6</accession>
<dbReference type="PROSITE" id="PS50097">
    <property type="entry name" value="BTB"/>
    <property type="match status" value="1"/>
</dbReference>
<dbReference type="InterPro" id="IPR011333">
    <property type="entry name" value="SKP1/BTB/POZ_sf"/>
</dbReference>
<dbReference type="SMART" id="SM00225">
    <property type="entry name" value="BTB"/>
    <property type="match status" value="1"/>
</dbReference>
<dbReference type="Gene3D" id="3.30.710.10">
    <property type="entry name" value="Potassium Channel Kv1.1, Chain A"/>
    <property type="match status" value="1"/>
</dbReference>